<organism evidence="1 2">
    <name type="scientific">Phyllosticta capitalensis</name>
    <dbReference type="NCBI Taxonomy" id="121624"/>
    <lineage>
        <taxon>Eukaryota</taxon>
        <taxon>Fungi</taxon>
        <taxon>Dikarya</taxon>
        <taxon>Ascomycota</taxon>
        <taxon>Pezizomycotina</taxon>
        <taxon>Dothideomycetes</taxon>
        <taxon>Dothideomycetes incertae sedis</taxon>
        <taxon>Botryosphaeriales</taxon>
        <taxon>Phyllostictaceae</taxon>
        <taxon>Phyllosticta</taxon>
    </lineage>
</organism>
<reference evidence="1 2" key="1">
    <citation type="submission" date="2024-04" db="EMBL/GenBank/DDBJ databases">
        <title>Phyllosticta paracitricarpa is synonymous to the EU quarantine fungus P. citricarpa based on phylogenomic analyses.</title>
        <authorList>
            <consortium name="Lawrence Berkeley National Laboratory"/>
            <person name="Van Ingen-Buijs V.A."/>
            <person name="Van Westerhoven A.C."/>
            <person name="Haridas S."/>
            <person name="Skiadas P."/>
            <person name="Martin F."/>
            <person name="Groenewald J.Z."/>
            <person name="Crous P.W."/>
            <person name="Seidl M.F."/>
        </authorList>
    </citation>
    <scope>NUCLEOTIDE SEQUENCE [LARGE SCALE GENOMIC DNA]</scope>
    <source>
        <strain evidence="1 2">CBS 123374</strain>
    </source>
</reference>
<dbReference type="Proteomes" id="UP001492380">
    <property type="component" value="Unassembled WGS sequence"/>
</dbReference>
<dbReference type="EMBL" id="JBBWRZ010000011">
    <property type="protein sequence ID" value="KAK8225949.1"/>
    <property type="molecule type" value="Genomic_DNA"/>
</dbReference>
<evidence type="ECO:0000313" key="1">
    <source>
        <dbReference type="EMBL" id="KAK8225949.1"/>
    </source>
</evidence>
<gene>
    <name evidence="1" type="ORF">HDK90DRAFT_71444</name>
</gene>
<accession>A0ABR1YD10</accession>
<evidence type="ECO:0000313" key="2">
    <source>
        <dbReference type="Proteomes" id="UP001492380"/>
    </source>
</evidence>
<protein>
    <recommendedName>
        <fullName evidence="3">F-box domain-containing protein</fullName>
    </recommendedName>
</protein>
<keyword evidence="2" id="KW-1185">Reference proteome</keyword>
<sequence>MASGRGNEDRPLYWFYSPDTTCHLCMCRIYPRSLVRAVVQDTDKVSPVFDLQFGPHESLVLGGRVLTRWRKSFAAPASELAYLVHDFCYSIICAVAKSPGGEVLWRFCFSLESSGTTSYYCTNRVAIKSLQDSLVRYCNHLSSSAECDETSVNAYLRRLPMDIVFHIAEYIPQRSYYWQCLVSMMQAARLVENIRSLDKHKRIIRLDLTKELHITCVDIGGSSYISGFHDSKVPHSRVLRLPGDQEIVFVWDDFGLHDIQTSADVASNSTKGRFPRWYQLMENVAMTTFSVDYKGFMVRSITDKKWSGTRSSRWDTPCPPKPEDLVMFATHDIVSNNTPEISLKISERQHRLFDNLENFLARSLVYPLRTADLRRQRDAIIGLVMPVEENGYPIGISAVYSMDKTPQILVDAPWRRCKFFPLRQYETITHLWIQEQENMAGRHRLAPIHSLVVRILLPFQQ</sequence>
<proteinExistence type="predicted"/>
<evidence type="ECO:0008006" key="3">
    <source>
        <dbReference type="Google" id="ProtNLM"/>
    </source>
</evidence>
<name>A0ABR1YD10_9PEZI</name>
<comment type="caution">
    <text evidence="1">The sequence shown here is derived from an EMBL/GenBank/DDBJ whole genome shotgun (WGS) entry which is preliminary data.</text>
</comment>